<name>A0ABS2L4S0_9MICO</name>
<dbReference type="EMBL" id="JAFBBU010000001">
    <property type="protein sequence ID" value="MBM7471891.1"/>
    <property type="molecule type" value="Genomic_DNA"/>
</dbReference>
<proteinExistence type="predicted"/>
<dbReference type="InterPro" id="IPR036249">
    <property type="entry name" value="Thioredoxin-like_sf"/>
</dbReference>
<evidence type="ECO:0000256" key="1">
    <source>
        <dbReference type="SAM" id="MobiDB-lite"/>
    </source>
</evidence>
<organism evidence="2 3">
    <name type="scientific">Subtercola frigoramans</name>
    <dbReference type="NCBI Taxonomy" id="120298"/>
    <lineage>
        <taxon>Bacteria</taxon>
        <taxon>Bacillati</taxon>
        <taxon>Actinomycetota</taxon>
        <taxon>Actinomycetes</taxon>
        <taxon>Micrococcales</taxon>
        <taxon>Microbacteriaceae</taxon>
        <taxon>Subtercola</taxon>
    </lineage>
</organism>
<protein>
    <recommendedName>
        <fullName evidence="4">Sucrase ferredoxin</fullName>
    </recommendedName>
</protein>
<accession>A0ABS2L4S0</accession>
<dbReference type="InterPro" id="IPR009737">
    <property type="entry name" value="Aim32/Apd1-like"/>
</dbReference>
<dbReference type="CDD" id="cd03062">
    <property type="entry name" value="TRX_Fd_Sucrase"/>
    <property type="match status" value="1"/>
</dbReference>
<comment type="caution">
    <text evidence="2">The sequence shown here is derived from an EMBL/GenBank/DDBJ whole genome shotgun (WGS) entry which is preliminary data.</text>
</comment>
<gene>
    <name evidence="2" type="ORF">JOE66_001525</name>
</gene>
<dbReference type="Proteomes" id="UP000776164">
    <property type="component" value="Unassembled WGS sequence"/>
</dbReference>
<dbReference type="RefSeq" id="WP_205108201.1">
    <property type="nucleotide sequence ID" value="NZ_BAAAHT010000013.1"/>
</dbReference>
<keyword evidence="3" id="KW-1185">Reference proteome</keyword>
<feature type="region of interest" description="Disordered" evidence="1">
    <location>
        <begin position="1"/>
        <end position="25"/>
    </location>
</feature>
<dbReference type="Pfam" id="PF06999">
    <property type="entry name" value="Suc_Fer-like"/>
    <property type="match status" value="1"/>
</dbReference>
<evidence type="ECO:0008006" key="4">
    <source>
        <dbReference type="Google" id="ProtNLM"/>
    </source>
</evidence>
<reference evidence="2 3" key="1">
    <citation type="submission" date="2021-01" db="EMBL/GenBank/DDBJ databases">
        <title>Sequencing the genomes of 1000 actinobacteria strains.</title>
        <authorList>
            <person name="Klenk H.-P."/>
        </authorList>
    </citation>
    <scope>NUCLEOTIDE SEQUENCE [LARGE SCALE GENOMIC DNA]</scope>
    <source>
        <strain evidence="2 3">DSM 13057</strain>
    </source>
</reference>
<dbReference type="SUPFAM" id="SSF52833">
    <property type="entry name" value="Thioredoxin-like"/>
    <property type="match status" value="1"/>
</dbReference>
<evidence type="ECO:0000313" key="3">
    <source>
        <dbReference type="Proteomes" id="UP000776164"/>
    </source>
</evidence>
<evidence type="ECO:0000313" key="2">
    <source>
        <dbReference type="EMBL" id="MBM7471891.1"/>
    </source>
</evidence>
<sequence>MNASRAADDAVDWAPCSDRSRERGDPLAATASRGLRWFLVEVEGPWGANAFSTSALGRKLGQAIVHRVEAAGMRPLAIRRVARASQVDQRLVTRSAATTPRSTVGSPARTITETHWRWASVDSRPGFEQIRWGSVDDPHALLEVPLDGSAGILSTDPIFCVCTHAKHDQCCAVRGRPVALALSAEYPEATWECSHLGGDRFAGTMVVFPEGLYFGRADDVASTLIVRDYLDGRVDEAHFRGRSSLSHPVQAAQHYARRRLGDDRLASFRPIAETAVPGARPGVFAVTLAAPAPALVPDHGASYSQAPSDSVVHVVVAETLSVPLLSTCAATRFGRVREFELLSIEVTPM</sequence>